<dbReference type="Gene3D" id="3.40.50.300">
    <property type="entry name" value="P-loop containing nucleotide triphosphate hydrolases"/>
    <property type="match status" value="1"/>
</dbReference>
<dbReference type="AlphaFoldDB" id="A0AAJ1U0M1"/>
<dbReference type="PANTHER" id="PTHR34704">
    <property type="entry name" value="ATPASE"/>
    <property type="match status" value="1"/>
</dbReference>
<dbReference type="Pfam" id="PF01637">
    <property type="entry name" value="ATPase_2"/>
    <property type="match status" value="1"/>
</dbReference>
<evidence type="ECO:0000259" key="2">
    <source>
        <dbReference type="Pfam" id="PF01637"/>
    </source>
</evidence>
<feature type="compositionally biased region" description="Polar residues" evidence="1">
    <location>
        <begin position="479"/>
        <end position="488"/>
    </location>
</feature>
<dbReference type="InterPro" id="IPR027417">
    <property type="entry name" value="P-loop_NTPase"/>
</dbReference>
<feature type="region of interest" description="Disordered" evidence="1">
    <location>
        <begin position="465"/>
        <end position="488"/>
    </location>
</feature>
<comment type="caution">
    <text evidence="4">The sequence shown here is derived from an EMBL/GenBank/DDBJ whole genome shotgun (WGS) entry which is preliminary data.</text>
</comment>
<dbReference type="EMBL" id="JAUSWL010000022">
    <property type="protein sequence ID" value="MDQ0547163.1"/>
    <property type="molecule type" value="Genomic_DNA"/>
</dbReference>
<dbReference type="PANTHER" id="PTHR34704:SF1">
    <property type="entry name" value="ATPASE"/>
    <property type="match status" value="1"/>
</dbReference>
<evidence type="ECO:0000313" key="4">
    <source>
        <dbReference type="EMBL" id="MDQ0547163.1"/>
    </source>
</evidence>
<sequence length="488" mass="54003">MEFIGRQIELDVLADEYASEVPALVMVYGRRRVGKSRLIQESAKARPHVYFQATKVEASANLAQFQAEIAQSLGADPRIEGISDWTGTLRFLARHAAEKAPGLVVMLDEFPYLVEGDKALPSVLQKFWDSRVAEAGALKLVLCGSAIAQMEILQAESNPLYGRKTRSLDIGPLPLRDAANFFPGWPDVDKVTAYAIFGGIPHYLRAVDPRAPLGKNVLRLLFTPSGRFVEEPTNILQSEVGRVNRYSSIISAIAHGLNTGSQIANRIPETKATSGVSSYLETLTGLRILRRENSMDATPRERDSRYVVADPMMAFWHRFVLPNASAVARDAGVEVMRRQVQPKLPEYMGGAFEEICREHARSHLQEMTGVPAQRIGQEWGHAGFDLDIAGFDLDGNAIFGECKWTNSAVDRSVLERLRVRAEAARFPRGATGRIFLLYSRSGFTDDVRAQADADPTLHLVDLPDLLHARPPSPRDEPTQDASSEPSTW</sequence>
<dbReference type="RefSeq" id="WP_307356020.1">
    <property type="nucleotide sequence ID" value="NZ_JAUSWL010000022.1"/>
</dbReference>
<evidence type="ECO:0000259" key="3">
    <source>
        <dbReference type="Pfam" id="PF03008"/>
    </source>
</evidence>
<evidence type="ECO:0000313" key="5">
    <source>
        <dbReference type="Proteomes" id="UP001223420"/>
    </source>
</evidence>
<feature type="compositionally biased region" description="Basic and acidic residues" evidence="1">
    <location>
        <begin position="465"/>
        <end position="477"/>
    </location>
</feature>
<proteinExistence type="predicted"/>
<gene>
    <name evidence="4" type="ORF">QO001_006119</name>
</gene>
<dbReference type="InterPro" id="IPR011579">
    <property type="entry name" value="ATPase_dom"/>
</dbReference>
<organism evidence="4 5">
    <name type="scientific">Methylobacterium brachiatum</name>
    <dbReference type="NCBI Taxonomy" id="269660"/>
    <lineage>
        <taxon>Bacteria</taxon>
        <taxon>Pseudomonadati</taxon>
        <taxon>Pseudomonadota</taxon>
        <taxon>Alphaproteobacteria</taxon>
        <taxon>Hyphomicrobiales</taxon>
        <taxon>Methylobacteriaceae</taxon>
        <taxon>Methylobacterium</taxon>
    </lineage>
</organism>
<feature type="domain" description="ATPase" evidence="2">
    <location>
        <begin position="3"/>
        <end position="205"/>
    </location>
</feature>
<dbReference type="SUPFAM" id="SSF52540">
    <property type="entry name" value="P-loop containing nucleoside triphosphate hydrolases"/>
    <property type="match status" value="1"/>
</dbReference>
<protein>
    <submittedName>
        <fullName evidence="4">AAA+ ATPase superfamily predicted ATPase</fullName>
    </submittedName>
</protein>
<dbReference type="Proteomes" id="UP001223420">
    <property type="component" value="Unassembled WGS sequence"/>
</dbReference>
<accession>A0AAJ1U0M1</accession>
<name>A0AAJ1U0M1_9HYPH</name>
<dbReference type="GO" id="GO:0005524">
    <property type="term" value="F:ATP binding"/>
    <property type="evidence" value="ECO:0007669"/>
    <property type="project" value="InterPro"/>
</dbReference>
<feature type="domain" description="DUF234" evidence="3">
    <location>
        <begin position="316"/>
        <end position="407"/>
    </location>
</feature>
<dbReference type="Pfam" id="PF03008">
    <property type="entry name" value="DUF234"/>
    <property type="match status" value="1"/>
</dbReference>
<reference evidence="4" key="1">
    <citation type="submission" date="2023-07" db="EMBL/GenBank/DDBJ databases">
        <title>Genomic Encyclopedia of Type Strains, Phase IV (KMG-IV): sequencing the most valuable type-strain genomes for metagenomic binning, comparative biology and taxonomic classification.</title>
        <authorList>
            <person name="Goeker M."/>
        </authorList>
    </citation>
    <scope>NUCLEOTIDE SEQUENCE</scope>
    <source>
        <strain evidence="4">DSM 19569</strain>
    </source>
</reference>
<evidence type="ECO:0000256" key="1">
    <source>
        <dbReference type="SAM" id="MobiDB-lite"/>
    </source>
</evidence>
<dbReference type="InterPro" id="IPR004256">
    <property type="entry name" value="DUF234"/>
</dbReference>